<keyword evidence="7 11" id="KW-1133">Transmembrane helix</keyword>
<dbReference type="Pfam" id="PF02653">
    <property type="entry name" value="BPD_transp_2"/>
    <property type="match status" value="1"/>
</dbReference>
<evidence type="ECO:0000313" key="12">
    <source>
        <dbReference type="EMBL" id="OQA56429.1"/>
    </source>
</evidence>
<dbReference type="EMBL" id="MWBQ01000118">
    <property type="protein sequence ID" value="OQA56429.1"/>
    <property type="molecule type" value="Genomic_DNA"/>
</dbReference>
<dbReference type="PANTHER" id="PTHR32196">
    <property type="entry name" value="ABC TRANSPORTER PERMEASE PROTEIN YPHD-RELATED-RELATED"/>
    <property type="match status" value="1"/>
</dbReference>
<evidence type="ECO:0000256" key="2">
    <source>
        <dbReference type="ARBA" id="ARBA00011262"/>
    </source>
</evidence>
<proteinExistence type="predicted"/>
<keyword evidence="6 11" id="KW-0812">Transmembrane</keyword>
<dbReference type="GO" id="GO:0005886">
    <property type="term" value="C:plasma membrane"/>
    <property type="evidence" value="ECO:0007669"/>
    <property type="project" value="UniProtKB-SubCell"/>
</dbReference>
<feature type="transmembrane region" description="Helical" evidence="11">
    <location>
        <begin position="270"/>
        <end position="290"/>
    </location>
</feature>
<keyword evidence="4" id="KW-1003">Cell membrane</keyword>
<keyword evidence="3" id="KW-0813">Transport</keyword>
<comment type="function">
    <text evidence="9">Part of the ABC transporter complex LsrABCD involved in autoinducer 2 (AI-2) import. Probably responsible for the translocation of the substrate across the membrane.</text>
</comment>
<dbReference type="AlphaFoldDB" id="A0A1V5SPF1"/>
<comment type="subcellular location">
    <subcellularLocation>
        <location evidence="1">Cell membrane</location>
        <topology evidence="1">Multi-pass membrane protein</topology>
    </subcellularLocation>
</comment>
<feature type="transmembrane region" description="Helical" evidence="11">
    <location>
        <begin position="134"/>
        <end position="152"/>
    </location>
</feature>
<feature type="transmembrane region" description="Helical" evidence="11">
    <location>
        <begin position="302"/>
        <end position="318"/>
    </location>
</feature>
<comment type="subunit">
    <text evidence="2">The complex is composed of two ATP-binding proteins (LsrA), two transmembrane proteins (LsrC and LsrD) and a solute-binding protein (LsrB).</text>
</comment>
<keyword evidence="8 11" id="KW-0472">Membrane</keyword>
<sequence>MVKMKNRLNWKSIYQNPSFPSFLILIAIIFLNAFLQHNFFTYRAFKSNLLTFTPLILTSIAQGLVILVGCVDLSLGATISLITVLMASLMGDSLLSMVIVVFIGSGLALLMSFINGFIISYFGPPPLLTTYATSVLWFGIALFFMPTPGGYIPSHFSKMYRSDLFPGFPVVLLFLIGAFCFLFFMSKTRFFKHIYAVGGNEEAAYANGVNVFLTKIKVFLLSGIFIALAAICVVAQTATGDARSGLSFSLNSVAASIIGGLSFSGGRGSIIGPIMGGLILGLLINVLYFANITSFYQEFMKGIIIIFSLAVGAIPKFLKARSL</sequence>
<evidence type="ECO:0000256" key="9">
    <source>
        <dbReference type="ARBA" id="ARBA00025439"/>
    </source>
</evidence>
<comment type="caution">
    <text evidence="12">The sequence shown here is derived from an EMBL/GenBank/DDBJ whole genome shotgun (WGS) entry which is preliminary data.</text>
</comment>
<evidence type="ECO:0000256" key="3">
    <source>
        <dbReference type="ARBA" id="ARBA00022448"/>
    </source>
</evidence>
<evidence type="ECO:0000256" key="1">
    <source>
        <dbReference type="ARBA" id="ARBA00004651"/>
    </source>
</evidence>
<feature type="transmembrane region" description="Helical" evidence="11">
    <location>
        <begin position="21"/>
        <end position="40"/>
    </location>
</feature>
<feature type="transmembrane region" description="Helical" evidence="11">
    <location>
        <begin position="164"/>
        <end position="185"/>
    </location>
</feature>
<accession>A0A1V5SPF1</accession>
<protein>
    <recommendedName>
        <fullName evidence="10">Autoinducer 2 import system permease protein LsrD</fullName>
    </recommendedName>
</protein>
<evidence type="ECO:0000256" key="6">
    <source>
        <dbReference type="ARBA" id="ARBA00022692"/>
    </source>
</evidence>
<evidence type="ECO:0000256" key="4">
    <source>
        <dbReference type="ARBA" id="ARBA00022475"/>
    </source>
</evidence>
<dbReference type="InterPro" id="IPR001851">
    <property type="entry name" value="ABC_transp_permease"/>
</dbReference>
<dbReference type="Proteomes" id="UP000485569">
    <property type="component" value="Unassembled WGS sequence"/>
</dbReference>
<evidence type="ECO:0000256" key="5">
    <source>
        <dbReference type="ARBA" id="ARBA00022519"/>
    </source>
</evidence>
<dbReference type="PANTHER" id="PTHR32196:SF71">
    <property type="entry name" value="AUTOINDUCER 2 IMPORT SYSTEM PERMEASE PROTEIN LSRD"/>
    <property type="match status" value="1"/>
</dbReference>
<feature type="transmembrane region" description="Helical" evidence="11">
    <location>
        <begin position="60"/>
        <end position="87"/>
    </location>
</feature>
<evidence type="ECO:0000256" key="8">
    <source>
        <dbReference type="ARBA" id="ARBA00023136"/>
    </source>
</evidence>
<reference evidence="12" key="1">
    <citation type="submission" date="2017-02" db="EMBL/GenBank/DDBJ databases">
        <title>Delving into the versatile metabolic prowess of the omnipresent phylum Bacteroidetes.</title>
        <authorList>
            <person name="Nobu M.K."/>
            <person name="Mei R."/>
            <person name="Narihiro T."/>
            <person name="Kuroda K."/>
            <person name="Liu W.-T."/>
        </authorList>
    </citation>
    <scope>NUCLEOTIDE SEQUENCE</scope>
    <source>
        <strain evidence="12">ADurb.Bin276</strain>
    </source>
</reference>
<gene>
    <name evidence="12" type="primary">rbsC_20</name>
    <name evidence="12" type="ORF">BWY41_01492</name>
</gene>
<evidence type="ECO:0000256" key="10">
    <source>
        <dbReference type="ARBA" id="ARBA00039381"/>
    </source>
</evidence>
<dbReference type="GO" id="GO:0022857">
    <property type="term" value="F:transmembrane transporter activity"/>
    <property type="evidence" value="ECO:0007669"/>
    <property type="project" value="InterPro"/>
</dbReference>
<dbReference type="CDD" id="cd06579">
    <property type="entry name" value="TM_PBP1_transp_AraH_like"/>
    <property type="match status" value="1"/>
</dbReference>
<organism evidence="12">
    <name type="scientific">Candidatus Atribacter allofermentans</name>
    <dbReference type="NCBI Taxonomy" id="1852833"/>
    <lineage>
        <taxon>Bacteria</taxon>
        <taxon>Pseudomonadati</taxon>
        <taxon>Atribacterota</taxon>
        <taxon>Atribacteria</taxon>
        <taxon>Atribacterales</taxon>
        <taxon>Atribacteraceae</taxon>
        <taxon>Atribacter</taxon>
    </lineage>
</organism>
<feature type="transmembrane region" description="Helical" evidence="11">
    <location>
        <begin position="94"/>
        <end position="122"/>
    </location>
</feature>
<evidence type="ECO:0000256" key="11">
    <source>
        <dbReference type="SAM" id="Phobius"/>
    </source>
</evidence>
<feature type="transmembrane region" description="Helical" evidence="11">
    <location>
        <begin position="218"/>
        <end position="238"/>
    </location>
</feature>
<name>A0A1V5SPF1_9BACT</name>
<keyword evidence="5" id="KW-0997">Cell inner membrane</keyword>
<evidence type="ECO:0000256" key="7">
    <source>
        <dbReference type="ARBA" id="ARBA00022989"/>
    </source>
</evidence>